<name>A0A0D1KCH8_9LACO</name>
<dbReference type="GO" id="GO:0030288">
    <property type="term" value="C:outer membrane-bounded periplasmic space"/>
    <property type="evidence" value="ECO:0007669"/>
    <property type="project" value="TreeGrafter"/>
</dbReference>
<comment type="catalytic activity">
    <reaction evidence="10">
        <text>[GlcNAc-(1-&gt;4)-Mur2Ac(oyl-L-Ala-gamma-D-Glu-L-Lys-D-Ala-D-Ala)](n)-di-trans,octa-cis-undecaprenyl diphosphate + beta-D-GlcNAc-(1-&gt;4)-Mur2Ac(oyl-L-Ala-gamma-D-Glu-L-Lys-D-Ala-D-Ala)-di-trans,octa-cis-undecaprenyl diphosphate = [GlcNAc-(1-&gt;4)-Mur2Ac(oyl-L-Ala-gamma-D-Glu-L-Lys-D-Ala-D-Ala)](n+1)-di-trans,octa-cis-undecaprenyl diphosphate + di-trans,octa-cis-undecaprenyl diphosphate + H(+)</text>
        <dbReference type="Rhea" id="RHEA:23708"/>
        <dbReference type="Rhea" id="RHEA-COMP:9602"/>
        <dbReference type="Rhea" id="RHEA-COMP:9603"/>
        <dbReference type="ChEBI" id="CHEBI:15378"/>
        <dbReference type="ChEBI" id="CHEBI:58405"/>
        <dbReference type="ChEBI" id="CHEBI:60033"/>
        <dbReference type="ChEBI" id="CHEBI:78435"/>
        <dbReference type="EC" id="2.4.99.28"/>
    </reaction>
</comment>
<feature type="domain" description="Glycosyl transferase family 51" evidence="11">
    <location>
        <begin position="56"/>
        <end position="230"/>
    </location>
</feature>
<evidence type="ECO:0000256" key="1">
    <source>
        <dbReference type="ARBA" id="ARBA00004236"/>
    </source>
</evidence>
<dbReference type="PANTHER" id="PTHR32282">
    <property type="entry name" value="BINDING PROTEIN TRANSPEPTIDASE, PUTATIVE-RELATED"/>
    <property type="match status" value="1"/>
</dbReference>
<dbReference type="Proteomes" id="UP000032287">
    <property type="component" value="Unassembled WGS sequence"/>
</dbReference>
<dbReference type="OrthoDB" id="9766909at2"/>
<keyword evidence="3" id="KW-0328">Glycosyltransferase</keyword>
<dbReference type="InterPro" id="IPR023346">
    <property type="entry name" value="Lysozyme-like_dom_sf"/>
</dbReference>
<dbReference type="InterPro" id="IPR050396">
    <property type="entry name" value="Glycosyltr_51/Transpeptidase"/>
</dbReference>
<dbReference type="GO" id="GO:0071555">
    <property type="term" value="P:cell wall organization"/>
    <property type="evidence" value="ECO:0007669"/>
    <property type="project" value="UniProtKB-KW"/>
</dbReference>
<sequence>MASRTQRRQKRHPIRKLGQLLLGGLLLLLLAGAGYATYVIHQAPTITQAKLQANPGDENNQIYVRYDSIPENYRNAVIATEDRSFESNNGVNMGGLFNLITSNVLAQFGDGTARGGSSITQQLVKLTAFSTSKADQTPRRKIQEIYLALQLTKNFSKPQIFEYYTNKIYEGHELYGAQTIAYYYFGEPLSSLTLSQTAILAGLGQSPTNFNLYTNPDLVARRRNIVLAAMLDDNKINHHEYEEAKATSVTDGLLPR</sequence>
<keyword evidence="6" id="KW-0573">Peptidoglycan synthesis</keyword>
<dbReference type="GO" id="GO:0005886">
    <property type="term" value="C:plasma membrane"/>
    <property type="evidence" value="ECO:0007669"/>
    <property type="project" value="UniProtKB-SubCell"/>
</dbReference>
<dbReference type="GO" id="GO:0009252">
    <property type="term" value="P:peptidoglycan biosynthetic process"/>
    <property type="evidence" value="ECO:0007669"/>
    <property type="project" value="UniProtKB-KW"/>
</dbReference>
<dbReference type="eggNOG" id="COG0744">
    <property type="taxonomic scope" value="Bacteria"/>
</dbReference>
<evidence type="ECO:0000313" key="13">
    <source>
        <dbReference type="Proteomes" id="UP000032287"/>
    </source>
</evidence>
<evidence type="ECO:0000256" key="7">
    <source>
        <dbReference type="ARBA" id="ARBA00023136"/>
    </source>
</evidence>
<dbReference type="GO" id="GO:0008360">
    <property type="term" value="P:regulation of cell shape"/>
    <property type="evidence" value="ECO:0007669"/>
    <property type="project" value="UniProtKB-KW"/>
</dbReference>
<dbReference type="KEGG" id="wcb:AO080_02300"/>
<evidence type="ECO:0000313" key="12">
    <source>
        <dbReference type="EMBL" id="KIU22579.1"/>
    </source>
</evidence>
<dbReference type="PANTHER" id="PTHR32282:SF11">
    <property type="entry name" value="PENICILLIN-BINDING PROTEIN 1B"/>
    <property type="match status" value="1"/>
</dbReference>
<evidence type="ECO:0000256" key="9">
    <source>
        <dbReference type="ARBA" id="ARBA00044770"/>
    </source>
</evidence>
<evidence type="ECO:0000256" key="2">
    <source>
        <dbReference type="ARBA" id="ARBA00022475"/>
    </source>
</evidence>
<protein>
    <recommendedName>
        <fullName evidence="9">peptidoglycan glycosyltransferase</fullName>
        <ecNumber evidence="9">2.4.99.28</ecNumber>
    </recommendedName>
</protein>
<evidence type="ECO:0000256" key="8">
    <source>
        <dbReference type="ARBA" id="ARBA00023316"/>
    </source>
</evidence>
<dbReference type="PATRIC" id="fig|137591.25.peg.81"/>
<dbReference type="SUPFAM" id="SSF53955">
    <property type="entry name" value="Lysozyme-like"/>
    <property type="match status" value="1"/>
</dbReference>
<keyword evidence="7" id="KW-0472">Membrane</keyword>
<dbReference type="EC" id="2.4.99.28" evidence="9"/>
<evidence type="ECO:0000256" key="3">
    <source>
        <dbReference type="ARBA" id="ARBA00022676"/>
    </source>
</evidence>
<dbReference type="Pfam" id="PF00912">
    <property type="entry name" value="Transgly"/>
    <property type="match status" value="1"/>
</dbReference>
<dbReference type="EMBL" id="JWHU01000001">
    <property type="protein sequence ID" value="KIU22579.1"/>
    <property type="molecule type" value="Genomic_DNA"/>
</dbReference>
<keyword evidence="2" id="KW-1003">Cell membrane</keyword>
<dbReference type="RefSeq" id="WP_043708655.1">
    <property type="nucleotide sequence ID" value="NZ_CP012873.1"/>
</dbReference>
<keyword evidence="4" id="KW-0808">Transferase</keyword>
<evidence type="ECO:0000256" key="4">
    <source>
        <dbReference type="ARBA" id="ARBA00022679"/>
    </source>
</evidence>
<evidence type="ECO:0000256" key="10">
    <source>
        <dbReference type="ARBA" id="ARBA00049902"/>
    </source>
</evidence>
<evidence type="ECO:0000256" key="5">
    <source>
        <dbReference type="ARBA" id="ARBA00022960"/>
    </source>
</evidence>
<organism evidence="12 13">
    <name type="scientific">Weissella cibaria</name>
    <dbReference type="NCBI Taxonomy" id="137591"/>
    <lineage>
        <taxon>Bacteria</taxon>
        <taxon>Bacillati</taxon>
        <taxon>Bacillota</taxon>
        <taxon>Bacilli</taxon>
        <taxon>Lactobacillales</taxon>
        <taxon>Lactobacillaceae</taxon>
        <taxon>Weissella</taxon>
    </lineage>
</organism>
<accession>A0A0D1KCH8</accession>
<comment type="caution">
    <text evidence="12">The sequence shown here is derived from an EMBL/GenBank/DDBJ whole genome shotgun (WGS) entry which is preliminary data.</text>
</comment>
<keyword evidence="13" id="KW-1185">Reference proteome</keyword>
<dbReference type="STRING" id="137591.AO080_02300"/>
<comment type="subcellular location">
    <subcellularLocation>
        <location evidence="1">Cell membrane</location>
    </subcellularLocation>
</comment>
<keyword evidence="5" id="KW-0133">Cell shape</keyword>
<dbReference type="AlphaFoldDB" id="A0A0D1KCH8"/>
<evidence type="ECO:0000259" key="11">
    <source>
        <dbReference type="Pfam" id="PF00912"/>
    </source>
</evidence>
<dbReference type="InterPro" id="IPR001264">
    <property type="entry name" value="Glyco_trans_51"/>
</dbReference>
<gene>
    <name evidence="12" type="primary">ponA_1</name>
    <name evidence="12" type="ORF">QX99_00083</name>
</gene>
<evidence type="ECO:0000256" key="6">
    <source>
        <dbReference type="ARBA" id="ARBA00022984"/>
    </source>
</evidence>
<reference evidence="12 13" key="1">
    <citation type="journal article" date="2015" name="Microbiology (Mosc.)">
        <title>Genomics of the Weissella cibaria species with an examination of its metabolic traits.</title>
        <authorList>
            <person name="Lynch K.M."/>
            <person name="Lucid A."/>
            <person name="Arendt E.K."/>
            <person name="Sleator R.D."/>
            <person name="Lucey B."/>
            <person name="Coffey A."/>
        </authorList>
    </citation>
    <scope>NUCLEOTIDE SEQUENCE [LARGE SCALE GENOMIC DNA]</scope>
    <source>
        <strain evidence="12 13">MG1</strain>
    </source>
</reference>
<dbReference type="Gene3D" id="1.10.3810.10">
    <property type="entry name" value="Biosynthetic peptidoglycan transglycosylase-like"/>
    <property type="match status" value="1"/>
</dbReference>
<keyword evidence="8" id="KW-0961">Cell wall biogenesis/degradation</keyword>
<proteinExistence type="predicted"/>
<dbReference type="GO" id="GO:0008955">
    <property type="term" value="F:peptidoglycan glycosyltransferase activity"/>
    <property type="evidence" value="ECO:0007669"/>
    <property type="project" value="UniProtKB-EC"/>
</dbReference>
<dbReference type="InterPro" id="IPR036950">
    <property type="entry name" value="PBP_transglycosylase"/>
</dbReference>